<evidence type="ECO:0000256" key="1">
    <source>
        <dbReference type="SAM" id="MobiDB-lite"/>
    </source>
</evidence>
<feature type="compositionally biased region" description="Basic and acidic residues" evidence="1">
    <location>
        <begin position="346"/>
        <end position="361"/>
    </location>
</feature>
<accession>A0ABW2ALC8</accession>
<sequence>MSVAPNEPYPVSEALESHLRARAEHVAKLGALVRSTSARRLTAFGLSPVDGTPSIAKLRRNAYGTAIGDLCAEDLLIVMAWAVQDATDRELVFSNDTGGAVWQLPSIGARSRQVEYVVRPGTRGRTPNVRRRRTSLSTEAVEVGGLLVTPYERTVVDHARHASLESGISVCDDALHRSLTSREALLGELDKIPKGRRGRRMAQLAIHLSDKRAESPLESLSRTRMFQCGLPMPKLQRKFLDGAGFVGRTDFYWPTLGLVGECDGYLKYAVPEEDSDRVAVDALLQEKKREQRLRRHGEVDDIARWDWSEALPHGTLHGVLGAHGLRPVLDGGWPVPDGPLPPRAFPAERLRRTSRGSENRR</sequence>
<comment type="caution">
    <text evidence="2">The sequence shown here is derived from an EMBL/GenBank/DDBJ whole genome shotgun (WGS) entry which is preliminary data.</text>
</comment>
<dbReference type="Proteomes" id="UP001596298">
    <property type="component" value="Unassembled WGS sequence"/>
</dbReference>
<evidence type="ECO:0000313" key="3">
    <source>
        <dbReference type="Proteomes" id="UP001596298"/>
    </source>
</evidence>
<proteinExistence type="predicted"/>
<gene>
    <name evidence="2" type="ORF">ACFQDH_19815</name>
</gene>
<evidence type="ECO:0000313" key="2">
    <source>
        <dbReference type="EMBL" id="MFC6707430.1"/>
    </source>
</evidence>
<dbReference type="RefSeq" id="WP_382404101.1">
    <property type="nucleotide sequence ID" value="NZ_JBHSWH010000001.1"/>
</dbReference>
<protein>
    <submittedName>
        <fullName evidence="2">Uncharacterized protein</fullName>
    </submittedName>
</protein>
<dbReference type="EMBL" id="JBHSWH010000001">
    <property type="protein sequence ID" value="MFC6707430.1"/>
    <property type="molecule type" value="Genomic_DNA"/>
</dbReference>
<keyword evidence="3" id="KW-1185">Reference proteome</keyword>
<reference evidence="3" key="1">
    <citation type="journal article" date="2019" name="Int. J. Syst. Evol. Microbiol.">
        <title>The Global Catalogue of Microorganisms (GCM) 10K type strain sequencing project: providing services to taxonomists for standard genome sequencing and annotation.</title>
        <authorList>
            <consortium name="The Broad Institute Genomics Platform"/>
            <consortium name="The Broad Institute Genome Sequencing Center for Infectious Disease"/>
            <person name="Wu L."/>
            <person name="Ma J."/>
        </authorList>
    </citation>
    <scope>NUCLEOTIDE SEQUENCE [LARGE SCALE GENOMIC DNA]</scope>
    <source>
        <strain evidence="3">CCUG 58127</strain>
    </source>
</reference>
<name>A0ABW2ALC8_9MICO</name>
<feature type="region of interest" description="Disordered" evidence="1">
    <location>
        <begin position="337"/>
        <end position="361"/>
    </location>
</feature>
<organism evidence="2 3">
    <name type="scientific">Flexivirga alba</name>
    <dbReference type="NCBI Taxonomy" id="702742"/>
    <lineage>
        <taxon>Bacteria</taxon>
        <taxon>Bacillati</taxon>
        <taxon>Actinomycetota</taxon>
        <taxon>Actinomycetes</taxon>
        <taxon>Micrococcales</taxon>
        <taxon>Dermacoccaceae</taxon>
        <taxon>Flexivirga</taxon>
    </lineage>
</organism>